<sequence length="214" mass="23917">MSKSLKCVWTLQPENPPRPVIPCKTCGVLKPFKPSGKFRLNANGTKLDAWLIYKCEACDATWNRPIFERRARKQIAPDLMEALQINCPHQIRKLAFDRTGLPAVAAPSEGETAIAIHKHIVEGEAGEWANLEITLNLDLPVSLRLDRLLAQELSISRNTLKTLAKQDNLTGDNGTPLQLKRPPKHATTIHLHLAANHPLRPQLNTTLFNLEPVE</sequence>
<dbReference type="RefSeq" id="WP_054784673.1">
    <property type="nucleotide sequence ID" value="NZ_FPBD01000006.1"/>
</dbReference>
<proteinExistence type="predicted"/>
<accession>A0A1I7CJ90</accession>
<organism evidence="1 2">
    <name type="scientific">Pseudovibrio denitrificans</name>
    <dbReference type="NCBI Taxonomy" id="258256"/>
    <lineage>
        <taxon>Bacteria</taxon>
        <taxon>Pseudomonadati</taxon>
        <taxon>Pseudomonadota</taxon>
        <taxon>Alphaproteobacteria</taxon>
        <taxon>Hyphomicrobiales</taxon>
        <taxon>Stappiaceae</taxon>
        <taxon>Pseudovibrio</taxon>
    </lineage>
</organism>
<dbReference type="Pfam" id="PF06353">
    <property type="entry name" value="DUF1062"/>
    <property type="match status" value="1"/>
</dbReference>
<dbReference type="EMBL" id="FPBD01000006">
    <property type="protein sequence ID" value="SFT99469.1"/>
    <property type="molecule type" value="Genomic_DNA"/>
</dbReference>
<keyword evidence="2" id="KW-1185">Reference proteome</keyword>
<evidence type="ECO:0000313" key="2">
    <source>
        <dbReference type="Proteomes" id="UP000183371"/>
    </source>
</evidence>
<name>A0A1I7CJ90_9HYPH</name>
<dbReference type="Proteomes" id="UP000183371">
    <property type="component" value="Unassembled WGS sequence"/>
</dbReference>
<reference evidence="2" key="1">
    <citation type="submission" date="2016-10" db="EMBL/GenBank/DDBJ databases">
        <authorList>
            <person name="Varghese N."/>
            <person name="Submissions S."/>
        </authorList>
    </citation>
    <scope>NUCLEOTIDE SEQUENCE [LARGE SCALE GENOMIC DNA]</scope>
    <source>
        <strain evidence="2">DSM 17465</strain>
    </source>
</reference>
<evidence type="ECO:0008006" key="3">
    <source>
        <dbReference type="Google" id="ProtNLM"/>
    </source>
</evidence>
<evidence type="ECO:0000313" key="1">
    <source>
        <dbReference type="EMBL" id="SFT99469.1"/>
    </source>
</evidence>
<protein>
    <recommendedName>
        <fullName evidence="3">DUF1062 domain-containing protein</fullName>
    </recommendedName>
</protein>
<gene>
    <name evidence="1" type="ORF">SAMN05444141_10625</name>
</gene>
<dbReference type="InterPro" id="IPR009412">
    <property type="entry name" value="DUF1062"/>
</dbReference>
<dbReference type="AlphaFoldDB" id="A0A1I7CJ90"/>